<dbReference type="EMBL" id="MFDE01000041">
    <property type="protein sequence ID" value="OGE37501.1"/>
    <property type="molecule type" value="Genomic_DNA"/>
</dbReference>
<comment type="caution">
    <text evidence="2">The sequence shown here is derived from an EMBL/GenBank/DDBJ whole genome shotgun (WGS) entry which is preliminary data.</text>
</comment>
<gene>
    <name evidence="2" type="ORF">A3F00_01215</name>
</gene>
<evidence type="ECO:0000256" key="1">
    <source>
        <dbReference type="SAM" id="Phobius"/>
    </source>
</evidence>
<keyword evidence="1" id="KW-0472">Membrane</keyword>
<dbReference type="Proteomes" id="UP000176527">
    <property type="component" value="Unassembled WGS sequence"/>
</dbReference>
<evidence type="ECO:0000313" key="3">
    <source>
        <dbReference type="Proteomes" id="UP000176527"/>
    </source>
</evidence>
<feature type="transmembrane region" description="Helical" evidence="1">
    <location>
        <begin position="6"/>
        <end position="23"/>
    </location>
</feature>
<reference evidence="2 3" key="1">
    <citation type="journal article" date="2016" name="Nat. Commun.">
        <title>Thousands of microbial genomes shed light on interconnected biogeochemical processes in an aquifer system.</title>
        <authorList>
            <person name="Anantharaman K."/>
            <person name="Brown C.T."/>
            <person name="Hug L.A."/>
            <person name="Sharon I."/>
            <person name="Castelle C.J."/>
            <person name="Probst A.J."/>
            <person name="Thomas B.C."/>
            <person name="Singh A."/>
            <person name="Wilkins M.J."/>
            <person name="Karaoz U."/>
            <person name="Brodie E.L."/>
            <person name="Williams K.H."/>
            <person name="Hubbard S.S."/>
            <person name="Banfield J.F."/>
        </authorList>
    </citation>
    <scope>NUCLEOTIDE SEQUENCE [LARGE SCALE GENOMIC DNA]</scope>
</reference>
<protein>
    <submittedName>
        <fullName evidence="2">Uncharacterized protein</fullName>
    </submittedName>
</protein>
<evidence type="ECO:0000313" key="2">
    <source>
        <dbReference type="EMBL" id="OGE37501.1"/>
    </source>
</evidence>
<proteinExistence type="predicted"/>
<dbReference type="AlphaFoldDB" id="A0A1F5KA88"/>
<keyword evidence="1" id="KW-0812">Transmembrane</keyword>
<accession>A0A1F5KA88</accession>
<sequence length="75" mass="8108">MSQKGFANIIIIGIVVIIVAGVASQQTSPEKTKNYIPIQKTQNSIGFSILYPPTPSSFGCNPYTETYETQQGKAV</sequence>
<keyword evidence="1" id="KW-1133">Transmembrane helix</keyword>
<organism evidence="2 3">
    <name type="scientific">Candidatus Daviesbacteria bacterium RIFCSPHIGHO2_12_FULL_37_11</name>
    <dbReference type="NCBI Taxonomy" id="1797777"/>
    <lineage>
        <taxon>Bacteria</taxon>
        <taxon>Candidatus Daviesiibacteriota</taxon>
    </lineage>
</organism>
<name>A0A1F5KA88_9BACT</name>